<protein>
    <submittedName>
        <fullName evidence="1">Uncharacterized protein</fullName>
    </submittedName>
</protein>
<dbReference type="RefSeq" id="WP_109632120.1">
    <property type="nucleotide sequence ID" value="NZ_QGHB01000001.1"/>
</dbReference>
<comment type="caution">
    <text evidence="1">The sequence shown here is derived from an EMBL/GenBank/DDBJ whole genome shotgun (WGS) entry which is preliminary data.</text>
</comment>
<accession>A0A316IER8</accession>
<organism evidence="1 2">
    <name type="scientific">Lentzea atacamensis</name>
    <dbReference type="NCBI Taxonomy" id="531938"/>
    <lineage>
        <taxon>Bacteria</taxon>
        <taxon>Bacillati</taxon>
        <taxon>Actinomycetota</taxon>
        <taxon>Actinomycetes</taxon>
        <taxon>Pseudonocardiales</taxon>
        <taxon>Pseudonocardiaceae</taxon>
        <taxon>Lentzea</taxon>
    </lineage>
</organism>
<reference evidence="1 2" key="1">
    <citation type="submission" date="2018-05" db="EMBL/GenBank/DDBJ databases">
        <title>Genomic Encyclopedia of Type Strains, Phase IV (KMG-IV): sequencing the most valuable type-strain genomes for metagenomic binning, comparative biology and taxonomic classification.</title>
        <authorList>
            <person name="Goeker M."/>
        </authorList>
    </citation>
    <scope>NUCLEOTIDE SEQUENCE [LARGE SCALE GENOMIC DNA]</scope>
    <source>
        <strain evidence="1 2">DSM 45480</strain>
    </source>
</reference>
<evidence type="ECO:0000313" key="1">
    <source>
        <dbReference type="EMBL" id="PWK91479.1"/>
    </source>
</evidence>
<gene>
    <name evidence="1" type="ORF">C8D88_1011516</name>
</gene>
<sequence length="122" mass="13145">MSSDFGFWKAGAGEPEEIFDNLAEGDTGCLSASPDVLRFRTELLARWPDIRDVLEPSEHDLTDSPEDAAKYVLLTLSVRQLDHLPELLAMAKKNGLVGFSGVAGESIQPGACAVRRASGTIQ</sequence>
<evidence type="ECO:0000313" key="2">
    <source>
        <dbReference type="Proteomes" id="UP000246005"/>
    </source>
</evidence>
<dbReference type="Proteomes" id="UP000246005">
    <property type="component" value="Unassembled WGS sequence"/>
</dbReference>
<dbReference type="EMBL" id="QGHB01000001">
    <property type="protein sequence ID" value="PWK91479.1"/>
    <property type="molecule type" value="Genomic_DNA"/>
</dbReference>
<name>A0A316IER8_9PSEU</name>
<dbReference type="AlphaFoldDB" id="A0A316IER8"/>
<proteinExistence type="predicted"/>